<gene>
    <name evidence="2" type="ORF">B2A_12125</name>
</gene>
<dbReference type="EC" id="2.3.1.-" evidence="2"/>
<evidence type="ECO:0000259" key="1">
    <source>
        <dbReference type="Pfam" id="PF00108"/>
    </source>
</evidence>
<accession>T1A3V0</accession>
<name>T1A3V0_9ZZZZ</name>
<sequence length="59" mass="6067">MAGKGFSYILDAARSPIGKRNGSLATAHPVDIAASVLNALITRSPIDPVDIDDCIVGCV</sequence>
<keyword evidence="2" id="KW-0808">Transferase</keyword>
<dbReference type="GO" id="GO:0016747">
    <property type="term" value="F:acyltransferase activity, transferring groups other than amino-acyl groups"/>
    <property type="evidence" value="ECO:0007669"/>
    <property type="project" value="InterPro"/>
</dbReference>
<comment type="caution">
    <text evidence="2">The sequence shown here is derived from an EMBL/GenBank/DDBJ whole genome shotgun (WGS) entry which is preliminary data.</text>
</comment>
<dbReference type="InterPro" id="IPR020616">
    <property type="entry name" value="Thiolase_N"/>
</dbReference>
<feature type="non-terminal residue" evidence="2">
    <location>
        <position position="59"/>
    </location>
</feature>
<organism evidence="2">
    <name type="scientific">mine drainage metagenome</name>
    <dbReference type="NCBI Taxonomy" id="410659"/>
    <lineage>
        <taxon>unclassified sequences</taxon>
        <taxon>metagenomes</taxon>
        <taxon>ecological metagenomes</taxon>
    </lineage>
</organism>
<proteinExistence type="predicted"/>
<dbReference type="EMBL" id="AUZZ01008738">
    <property type="protein sequence ID" value="EQD36540.1"/>
    <property type="molecule type" value="Genomic_DNA"/>
</dbReference>
<reference evidence="2" key="1">
    <citation type="submission" date="2013-08" db="EMBL/GenBank/DDBJ databases">
        <authorList>
            <person name="Mendez C."/>
            <person name="Richter M."/>
            <person name="Ferrer M."/>
            <person name="Sanchez J."/>
        </authorList>
    </citation>
    <scope>NUCLEOTIDE SEQUENCE</scope>
</reference>
<dbReference type="AlphaFoldDB" id="T1A3V0"/>
<dbReference type="Pfam" id="PF00108">
    <property type="entry name" value="Thiolase_N"/>
    <property type="match status" value="1"/>
</dbReference>
<evidence type="ECO:0000313" key="2">
    <source>
        <dbReference type="EMBL" id="EQD36540.1"/>
    </source>
</evidence>
<feature type="domain" description="Thiolase N-terminal" evidence="1">
    <location>
        <begin position="8"/>
        <end position="59"/>
    </location>
</feature>
<protein>
    <submittedName>
        <fullName evidence="2">Thiolase</fullName>
        <ecNumber evidence="2">2.3.1.-</ecNumber>
    </submittedName>
</protein>
<dbReference type="PANTHER" id="PTHR43365">
    <property type="entry name" value="BLR7806 PROTEIN"/>
    <property type="match status" value="1"/>
</dbReference>
<dbReference type="SUPFAM" id="SSF53901">
    <property type="entry name" value="Thiolase-like"/>
    <property type="match status" value="1"/>
</dbReference>
<dbReference type="InterPro" id="IPR016039">
    <property type="entry name" value="Thiolase-like"/>
</dbReference>
<dbReference type="Gene3D" id="3.40.47.10">
    <property type="match status" value="1"/>
</dbReference>
<dbReference type="PANTHER" id="PTHR43365:SF1">
    <property type="entry name" value="ACETYL-COA C-ACYLTRANSFERASE"/>
    <property type="match status" value="1"/>
</dbReference>
<keyword evidence="2" id="KW-0012">Acyltransferase</keyword>
<reference evidence="2" key="2">
    <citation type="journal article" date="2014" name="ISME J.">
        <title>Microbial stratification in low pH oxic and suboxic macroscopic growths along an acid mine drainage.</title>
        <authorList>
            <person name="Mendez-Garcia C."/>
            <person name="Mesa V."/>
            <person name="Sprenger R.R."/>
            <person name="Richter M."/>
            <person name="Diez M.S."/>
            <person name="Solano J."/>
            <person name="Bargiela R."/>
            <person name="Golyshina O.V."/>
            <person name="Manteca A."/>
            <person name="Ramos J.L."/>
            <person name="Gallego J.R."/>
            <person name="Llorente I."/>
            <person name="Martins Dos Santos V.A."/>
            <person name="Jensen O.N."/>
            <person name="Pelaez A.I."/>
            <person name="Sanchez J."/>
            <person name="Ferrer M."/>
        </authorList>
    </citation>
    <scope>NUCLEOTIDE SEQUENCE</scope>
</reference>